<dbReference type="PANTHER" id="PTHR31001:SF84">
    <property type="entry name" value="FUNGAL SPECIFIC TRANSCRIPTION FACTOR"/>
    <property type="match status" value="1"/>
</dbReference>
<dbReference type="EMBL" id="KN848073">
    <property type="protein sequence ID" value="KIX97858.1"/>
    <property type="molecule type" value="Genomic_DNA"/>
</dbReference>
<feature type="region of interest" description="Disordered" evidence="3">
    <location>
        <begin position="471"/>
        <end position="532"/>
    </location>
</feature>
<accession>A0A0D2KMF9</accession>
<name>A0A0D2KMF9_9EURO</name>
<dbReference type="GO" id="GO:0005634">
    <property type="term" value="C:nucleus"/>
    <property type="evidence" value="ECO:0007669"/>
    <property type="project" value="UniProtKB-SubCell"/>
</dbReference>
<dbReference type="VEuPathDB" id="FungiDB:Z520_06636"/>
<keyword evidence="2" id="KW-0539">Nucleus</keyword>
<proteinExistence type="predicted"/>
<dbReference type="OrthoDB" id="4161633at2759"/>
<evidence type="ECO:0000256" key="1">
    <source>
        <dbReference type="ARBA" id="ARBA00004123"/>
    </source>
</evidence>
<dbReference type="Proteomes" id="UP000053411">
    <property type="component" value="Unassembled WGS sequence"/>
</dbReference>
<dbReference type="InterPro" id="IPR050613">
    <property type="entry name" value="Sec_Metabolite_Reg"/>
</dbReference>
<evidence type="ECO:0000256" key="2">
    <source>
        <dbReference type="ARBA" id="ARBA00023242"/>
    </source>
</evidence>
<dbReference type="SMART" id="SM00906">
    <property type="entry name" value="Fungal_trans"/>
    <property type="match status" value="1"/>
</dbReference>
<dbReference type="GO" id="GO:0008270">
    <property type="term" value="F:zinc ion binding"/>
    <property type="evidence" value="ECO:0007669"/>
    <property type="project" value="InterPro"/>
</dbReference>
<protein>
    <recommendedName>
        <fullName evidence="4">Xylanolytic transcriptional activator regulatory domain-containing protein</fullName>
    </recommendedName>
</protein>
<dbReference type="RefSeq" id="XP_016631981.1">
    <property type="nucleotide sequence ID" value="XM_016777136.1"/>
</dbReference>
<sequence>MSSQAPGLKRRIGEDAVKTFEDGQDDLELEEDPALTALGYMPGIAHFNLSMPNSKNPTHHGDDLAEEVASALSVLPPRHLTGDTLIQNFFRHVNFFYYSIYPPQFLEQYAEWWSRRSAGRAVNPLLTCLVLRICSCSMQYLETSLRREIESELAIQSQALAERYNKEAERLSRCFSPGKGGLTQIQQLFLTATWYKSEAKFVEAWHSLGAAIREAQEIGLHRDSLAKGVSSFELEMRRRTWCLLYMWDCSAIATPHARLEEPDDTLGPPSPFVQTKLLYEICLTMSSKEDRDPQDSKNMLAALEEVDCWQKAFPKPFSITEPDTSWDRDYPHLQLQREHLHTMCYRSKLSILKSILTGQEPRNLLPEMTSCLRVAAVDTCLKTMETGTRLFDLTFPAAAKAHIVTCTIFDTAAVMCAAIIHDRHEALPRRPEMLDSIYSALNMLKQLRGLTKTGAVCYGILSRLTYSLPMPIDGGRPPSKSSRSEVGPKAPSLTRGASSSSQAESDRSLPASDLEPAEKQPTAQSIVAEPNNDPADAIFDEFISFPTNSDFENPNFGGLEEVWDLQTLNLVASGPADAPALFQPLFD</sequence>
<gene>
    <name evidence="5" type="ORF">Z520_06636</name>
</gene>
<evidence type="ECO:0000256" key="3">
    <source>
        <dbReference type="SAM" id="MobiDB-lite"/>
    </source>
</evidence>
<dbReference type="GeneID" id="27712382"/>
<feature type="domain" description="Xylanolytic transcriptional activator regulatory" evidence="4">
    <location>
        <begin position="204"/>
        <end position="275"/>
    </location>
</feature>
<dbReference type="GO" id="GO:0003677">
    <property type="term" value="F:DNA binding"/>
    <property type="evidence" value="ECO:0007669"/>
    <property type="project" value="InterPro"/>
</dbReference>
<dbReference type="InterPro" id="IPR007219">
    <property type="entry name" value="XnlR_reg_dom"/>
</dbReference>
<dbReference type="GO" id="GO:0006351">
    <property type="term" value="P:DNA-templated transcription"/>
    <property type="evidence" value="ECO:0007669"/>
    <property type="project" value="InterPro"/>
</dbReference>
<dbReference type="PANTHER" id="PTHR31001">
    <property type="entry name" value="UNCHARACTERIZED TRANSCRIPTIONAL REGULATORY PROTEIN"/>
    <property type="match status" value="1"/>
</dbReference>
<evidence type="ECO:0000313" key="5">
    <source>
        <dbReference type="EMBL" id="KIX97858.1"/>
    </source>
</evidence>
<organism evidence="5 6">
    <name type="scientific">Fonsecaea multimorphosa CBS 102226</name>
    <dbReference type="NCBI Taxonomy" id="1442371"/>
    <lineage>
        <taxon>Eukaryota</taxon>
        <taxon>Fungi</taxon>
        <taxon>Dikarya</taxon>
        <taxon>Ascomycota</taxon>
        <taxon>Pezizomycotina</taxon>
        <taxon>Eurotiomycetes</taxon>
        <taxon>Chaetothyriomycetidae</taxon>
        <taxon>Chaetothyriales</taxon>
        <taxon>Herpotrichiellaceae</taxon>
        <taxon>Fonsecaea</taxon>
    </lineage>
</organism>
<dbReference type="STRING" id="1442371.A0A0D2KMF9"/>
<reference evidence="5 6" key="1">
    <citation type="submission" date="2015-01" db="EMBL/GenBank/DDBJ databases">
        <title>The Genome Sequence of Fonsecaea multimorphosa CBS 102226.</title>
        <authorList>
            <consortium name="The Broad Institute Genomics Platform"/>
            <person name="Cuomo C."/>
            <person name="de Hoog S."/>
            <person name="Gorbushina A."/>
            <person name="Stielow B."/>
            <person name="Teixiera M."/>
            <person name="Abouelleil A."/>
            <person name="Chapman S.B."/>
            <person name="Priest M."/>
            <person name="Young S.K."/>
            <person name="Wortman J."/>
            <person name="Nusbaum C."/>
            <person name="Birren B."/>
        </authorList>
    </citation>
    <scope>NUCLEOTIDE SEQUENCE [LARGE SCALE GENOMIC DNA]</scope>
    <source>
        <strain evidence="5 6">CBS 102226</strain>
    </source>
</reference>
<dbReference type="Pfam" id="PF04082">
    <property type="entry name" value="Fungal_trans"/>
    <property type="match status" value="1"/>
</dbReference>
<dbReference type="AlphaFoldDB" id="A0A0D2KMF9"/>
<keyword evidence="6" id="KW-1185">Reference proteome</keyword>
<evidence type="ECO:0000259" key="4">
    <source>
        <dbReference type="SMART" id="SM00906"/>
    </source>
</evidence>
<dbReference type="CDD" id="cd12148">
    <property type="entry name" value="fungal_TF_MHR"/>
    <property type="match status" value="1"/>
</dbReference>
<evidence type="ECO:0000313" key="6">
    <source>
        <dbReference type="Proteomes" id="UP000053411"/>
    </source>
</evidence>
<comment type="subcellular location">
    <subcellularLocation>
        <location evidence="1">Nucleus</location>
    </subcellularLocation>
</comment>